<dbReference type="EMBL" id="JAHLFG010000038">
    <property type="protein sequence ID" value="MBU3826560.1"/>
    <property type="molecule type" value="Genomic_DNA"/>
</dbReference>
<organism evidence="3 4">
    <name type="scientific">Candidatus Anaerobiospirillum merdipullorum</name>
    <dbReference type="NCBI Taxonomy" id="2838450"/>
    <lineage>
        <taxon>Bacteria</taxon>
        <taxon>Pseudomonadati</taxon>
        <taxon>Pseudomonadota</taxon>
        <taxon>Gammaproteobacteria</taxon>
        <taxon>Aeromonadales</taxon>
        <taxon>Succinivibrionaceae</taxon>
        <taxon>Anaerobiospirillum</taxon>
    </lineage>
</organism>
<dbReference type="Gene3D" id="3.30.450.90">
    <property type="match status" value="1"/>
</dbReference>
<comment type="similarity">
    <text evidence="1">Belongs to the GSP E family.</text>
</comment>
<sequence>MFDRSSIAKEQDKDFLTRAVSRAAQAMGPAIEEAMADPAITEIMLNGDGRLYVEKLTAGMQECGTIDKVSAFTIVKTLASLSGVSLNAQHPILSGEIPYNGSRIEIQIPPVVKAPCFTIRKHTALSLSLSELITNGMLTVRQGQILISALLARQSIVVSGGTGCGKTTLVNALLAELTRLCPQERIVNVEDTAELKVTSANRLNLLTAPGLGMDVLLRSALRSRPDRIVVGEVRGAEALDLIDAFSTGHRGGLTTVHAGSIAQALKRLVLLVSRNQAAPRLIEPTIAQALDLIVQLDKRPQRHVVAIAKLEDYVAGEFVWQSLDEGA</sequence>
<reference evidence="3" key="1">
    <citation type="journal article" date="2021" name="PeerJ">
        <title>Extensive microbial diversity within the chicken gut microbiome revealed by metagenomics and culture.</title>
        <authorList>
            <person name="Gilroy R."/>
            <person name="Ravi A."/>
            <person name="Getino M."/>
            <person name="Pursley I."/>
            <person name="Horton D.L."/>
            <person name="Alikhan N.F."/>
            <person name="Baker D."/>
            <person name="Gharbi K."/>
            <person name="Hall N."/>
            <person name="Watson M."/>
            <person name="Adriaenssens E.M."/>
            <person name="Foster-Nyarko E."/>
            <person name="Jarju S."/>
            <person name="Secka A."/>
            <person name="Antonio M."/>
            <person name="Oren A."/>
            <person name="Chaudhuri R.R."/>
            <person name="La Ragione R."/>
            <person name="Hildebrand F."/>
            <person name="Pallen M.J."/>
        </authorList>
    </citation>
    <scope>NUCLEOTIDE SEQUENCE</scope>
    <source>
        <strain evidence="3">687</strain>
    </source>
</reference>
<dbReference type="CDD" id="cd01130">
    <property type="entry name" value="VirB11-like_ATPase"/>
    <property type="match status" value="1"/>
</dbReference>
<dbReference type="GO" id="GO:0005737">
    <property type="term" value="C:cytoplasm"/>
    <property type="evidence" value="ECO:0007669"/>
    <property type="project" value="InterPro"/>
</dbReference>
<dbReference type="AlphaFoldDB" id="A0A9E2KND3"/>
<dbReference type="PANTHER" id="PTHR30486:SF6">
    <property type="entry name" value="TYPE IV PILUS RETRACTATION ATPASE PILT"/>
    <property type="match status" value="1"/>
</dbReference>
<proteinExistence type="inferred from homology"/>
<accession>A0A9E2KND3</accession>
<evidence type="ECO:0000259" key="2">
    <source>
        <dbReference type="Pfam" id="PF00437"/>
    </source>
</evidence>
<dbReference type="InterPro" id="IPR014149">
    <property type="entry name" value="Conjug-transfer_TrbB"/>
</dbReference>
<dbReference type="Gene3D" id="3.40.50.300">
    <property type="entry name" value="P-loop containing nucleotide triphosphate hydrolases"/>
    <property type="match status" value="1"/>
</dbReference>
<dbReference type="GO" id="GO:0005524">
    <property type="term" value="F:ATP binding"/>
    <property type="evidence" value="ECO:0007669"/>
    <property type="project" value="InterPro"/>
</dbReference>
<dbReference type="Proteomes" id="UP000824150">
    <property type="component" value="Unassembled WGS sequence"/>
</dbReference>
<dbReference type="InterPro" id="IPR050921">
    <property type="entry name" value="T4SS_GSP_E_ATPase"/>
</dbReference>
<evidence type="ECO:0000313" key="4">
    <source>
        <dbReference type="Proteomes" id="UP000824150"/>
    </source>
</evidence>
<reference evidence="3" key="2">
    <citation type="submission" date="2021-04" db="EMBL/GenBank/DDBJ databases">
        <authorList>
            <person name="Gilroy R."/>
        </authorList>
    </citation>
    <scope>NUCLEOTIDE SEQUENCE</scope>
    <source>
        <strain evidence="3">687</strain>
    </source>
</reference>
<dbReference type="GO" id="GO:0016887">
    <property type="term" value="F:ATP hydrolysis activity"/>
    <property type="evidence" value="ECO:0007669"/>
    <property type="project" value="InterPro"/>
</dbReference>
<gene>
    <name evidence="3" type="primary">trbB</name>
    <name evidence="3" type="ORF">IAA31_03620</name>
</gene>
<name>A0A9E2KND3_9GAMM</name>
<dbReference type="NCBIfam" id="TIGR02782">
    <property type="entry name" value="TrbB_P"/>
    <property type="match status" value="1"/>
</dbReference>
<evidence type="ECO:0000313" key="3">
    <source>
        <dbReference type="EMBL" id="MBU3826560.1"/>
    </source>
</evidence>
<dbReference type="InterPro" id="IPR001482">
    <property type="entry name" value="T2SS/T4SS_dom"/>
</dbReference>
<dbReference type="SUPFAM" id="SSF52540">
    <property type="entry name" value="P-loop containing nucleoside triphosphate hydrolases"/>
    <property type="match status" value="1"/>
</dbReference>
<dbReference type="Pfam" id="PF00437">
    <property type="entry name" value="T2SSE"/>
    <property type="match status" value="1"/>
</dbReference>
<dbReference type="PANTHER" id="PTHR30486">
    <property type="entry name" value="TWITCHING MOTILITY PROTEIN PILT"/>
    <property type="match status" value="1"/>
</dbReference>
<dbReference type="InterPro" id="IPR027417">
    <property type="entry name" value="P-loop_NTPase"/>
</dbReference>
<protein>
    <submittedName>
        <fullName evidence="3">P-type conjugative transfer ATPase TrbB</fullName>
    </submittedName>
</protein>
<comment type="caution">
    <text evidence="3">The sequence shown here is derived from an EMBL/GenBank/DDBJ whole genome shotgun (WGS) entry which is preliminary data.</text>
</comment>
<evidence type="ECO:0000256" key="1">
    <source>
        <dbReference type="ARBA" id="ARBA00006611"/>
    </source>
</evidence>
<feature type="domain" description="Bacterial type II secretion system protein E" evidence="2">
    <location>
        <begin position="33"/>
        <end position="295"/>
    </location>
</feature>